<name>A0A151GAN7_DRECN</name>
<protein>
    <submittedName>
        <fullName evidence="2">Uncharacterized protein</fullName>
    </submittedName>
</protein>
<evidence type="ECO:0000256" key="1">
    <source>
        <dbReference type="SAM" id="MobiDB-lite"/>
    </source>
</evidence>
<comment type="caution">
    <text evidence="2">The sequence shown here is derived from an EMBL/GenBank/DDBJ whole genome shotgun (WGS) entry which is preliminary data.</text>
</comment>
<evidence type="ECO:0000313" key="3">
    <source>
        <dbReference type="Proteomes" id="UP000076580"/>
    </source>
</evidence>
<feature type="compositionally biased region" description="Polar residues" evidence="1">
    <location>
        <begin position="35"/>
        <end position="47"/>
    </location>
</feature>
<dbReference type="InParanoid" id="A0A151GAN7"/>
<dbReference type="EMBL" id="LAYC01000003">
    <property type="protein sequence ID" value="KYK54141.1"/>
    <property type="molecule type" value="Genomic_DNA"/>
</dbReference>
<evidence type="ECO:0000313" key="2">
    <source>
        <dbReference type="EMBL" id="KYK54141.1"/>
    </source>
</evidence>
<dbReference type="GeneID" id="63718741"/>
<organism evidence="2 3">
    <name type="scientific">Drechmeria coniospora</name>
    <name type="common">Nematophagous fungus</name>
    <name type="synonym">Meria coniospora</name>
    <dbReference type="NCBI Taxonomy" id="98403"/>
    <lineage>
        <taxon>Eukaryota</taxon>
        <taxon>Fungi</taxon>
        <taxon>Dikarya</taxon>
        <taxon>Ascomycota</taxon>
        <taxon>Pezizomycotina</taxon>
        <taxon>Sordariomycetes</taxon>
        <taxon>Hypocreomycetidae</taxon>
        <taxon>Hypocreales</taxon>
        <taxon>Ophiocordycipitaceae</taxon>
        <taxon>Drechmeria</taxon>
    </lineage>
</organism>
<feature type="region of interest" description="Disordered" evidence="1">
    <location>
        <begin position="35"/>
        <end position="54"/>
    </location>
</feature>
<dbReference type="Proteomes" id="UP000076580">
    <property type="component" value="Chromosome 03"/>
</dbReference>
<gene>
    <name evidence="2" type="ORF">DCS_06098</name>
</gene>
<dbReference type="RefSeq" id="XP_040653493.1">
    <property type="nucleotide sequence ID" value="XM_040803389.1"/>
</dbReference>
<keyword evidence="3" id="KW-1185">Reference proteome</keyword>
<sequence length="99" mass="10639">MYGPGAEREIPAPPETWYRILAIAIGIVHGVGSTTVDSPGAGTSWQSRDSRVDRHGEQRNCDGLWLEVGDVSAKVVPIAACQHWPVGHPQPRVGDRATS</sequence>
<reference evidence="2 3" key="1">
    <citation type="journal article" date="2016" name="Sci. Rep.">
        <title>Insights into Adaptations to a Near-Obligate Nematode Endoparasitic Lifestyle from the Finished Genome of Drechmeria coniospora.</title>
        <authorList>
            <person name="Zhang L."/>
            <person name="Zhou Z."/>
            <person name="Guo Q."/>
            <person name="Fokkens L."/>
            <person name="Miskei M."/>
            <person name="Pocsi I."/>
            <person name="Zhang W."/>
            <person name="Chen M."/>
            <person name="Wang L."/>
            <person name="Sun Y."/>
            <person name="Donzelli B.G."/>
            <person name="Gibson D.M."/>
            <person name="Nelson D.R."/>
            <person name="Luo J.G."/>
            <person name="Rep M."/>
            <person name="Liu H."/>
            <person name="Yang S."/>
            <person name="Wang J."/>
            <person name="Krasnoff S.B."/>
            <person name="Xu Y."/>
            <person name="Molnar I."/>
            <person name="Lin M."/>
        </authorList>
    </citation>
    <scope>NUCLEOTIDE SEQUENCE [LARGE SCALE GENOMIC DNA]</scope>
    <source>
        <strain evidence="2 3">ARSEF 6962</strain>
    </source>
</reference>
<dbReference type="AlphaFoldDB" id="A0A151GAN7"/>
<accession>A0A151GAN7</accession>
<proteinExistence type="predicted"/>